<dbReference type="STRING" id="6526.A0A2C9LNZ0"/>
<dbReference type="PANTHER" id="PTHR15367">
    <property type="entry name" value="DNA-DIRECTED RNA POLYMERASE III"/>
    <property type="match status" value="1"/>
</dbReference>
<dbReference type="OrthoDB" id="5377312at2759"/>
<evidence type="ECO:0000313" key="6">
    <source>
        <dbReference type="EnsemblMetazoa" id="BGLB033387-PA"/>
    </source>
</evidence>
<dbReference type="PANTHER" id="PTHR15367:SF2">
    <property type="entry name" value="DNA-DIRECTED RNA POLYMERASE III SUBUNIT"/>
    <property type="match status" value="1"/>
</dbReference>
<feature type="region of interest" description="Disordered" evidence="5">
    <location>
        <begin position="150"/>
        <end position="220"/>
    </location>
</feature>
<comment type="subcellular location">
    <subcellularLocation>
        <location evidence="1 4">Nucleus</location>
    </subcellularLocation>
</comment>
<comment type="similarity">
    <text evidence="2 4">Belongs to the eukaryotic RPC7 RNA polymerase subunit family.</text>
</comment>
<dbReference type="RefSeq" id="XP_013087875.2">
    <property type="nucleotide sequence ID" value="XM_013232421.2"/>
</dbReference>
<evidence type="ECO:0000256" key="2">
    <source>
        <dbReference type="ARBA" id="ARBA00008352"/>
    </source>
</evidence>
<accession>A0A2C9LNZ0</accession>
<dbReference type="InterPro" id="IPR024661">
    <property type="entry name" value="RNA_pol_III_Rpc31"/>
</dbReference>
<dbReference type="VEuPathDB" id="VectorBase:BGLAX_032308"/>
<dbReference type="Proteomes" id="UP000076420">
    <property type="component" value="Unassembled WGS sequence"/>
</dbReference>
<dbReference type="VEuPathDB" id="VectorBase:BGLB033387"/>
<dbReference type="KEGG" id="bgt:106072131"/>
<comment type="subunit">
    <text evidence="4">Component of the RNA polymerase III (Pol III) complex.</text>
</comment>
<comment type="function">
    <text evidence="4">DNA-dependent RNA polymerase catalyzes the transcription of DNA into RNA using the four ribonucleoside triphosphates as substrates. Specific peripheric component of RNA polymerase III which synthesizes small RNAs, such as 5S rRNA and tRNAs.</text>
</comment>
<feature type="compositionally biased region" description="Acidic residues" evidence="5">
    <location>
        <begin position="176"/>
        <end position="220"/>
    </location>
</feature>
<evidence type="ECO:0000256" key="1">
    <source>
        <dbReference type="ARBA" id="ARBA00004123"/>
    </source>
</evidence>
<gene>
    <name evidence="6" type="primary">106072131</name>
</gene>
<protein>
    <recommendedName>
        <fullName evidence="4">DNA-directed RNA polymerase III subunit</fullName>
    </recommendedName>
</protein>
<sequence>MSGRGRGRGRGASINLEALGLGRGEILPTVAQPPPLYPPLLFKPVPLVTTDDYNYILNLKQELRESFHKSPYFIKEPNKVKDIVRYSDKYQLGLNDSSTNWMPDWTRFPSELKEKVKRKRAVHFVKPNIKKAKVAQVEDVSQLLEKLEDTDAKSVNMEEVEGHDGDEEDKKKEKEEGEEEEEEEVDDEDVEEETDYNLDYFDNGEEYGDDDEDDDEGPTY</sequence>
<name>A0A2C9LNZ0_BIOGL</name>
<evidence type="ECO:0000256" key="5">
    <source>
        <dbReference type="SAM" id="MobiDB-lite"/>
    </source>
</evidence>
<evidence type="ECO:0000256" key="3">
    <source>
        <dbReference type="ARBA" id="ARBA00023242"/>
    </source>
</evidence>
<dbReference type="EnsemblMetazoa" id="BGLB033387-RA">
    <property type="protein sequence ID" value="BGLB033387-PA"/>
    <property type="gene ID" value="BGLB033387"/>
</dbReference>
<dbReference type="GO" id="GO:0005666">
    <property type="term" value="C:RNA polymerase III complex"/>
    <property type="evidence" value="ECO:0007669"/>
    <property type="project" value="UniProtKB-UniRule"/>
</dbReference>
<evidence type="ECO:0000256" key="4">
    <source>
        <dbReference type="PIRNR" id="PIRNR000777"/>
    </source>
</evidence>
<dbReference type="AlphaFoldDB" id="A0A2C9LNZ0"/>
<proteinExistence type="inferred from homology"/>
<keyword evidence="3 4" id="KW-0539">Nucleus</keyword>
<evidence type="ECO:0000313" key="7">
    <source>
        <dbReference type="Proteomes" id="UP000076420"/>
    </source>
</evidence>
<dbReference type="PIRSF" id="PIRSF000777">
    <property type="entry name" value="RNA_polIII_C31"/>
    <property type="match status" value="1"/>
</dbReference>
<dbReference type="Pfam" id="PF11705">
    <property type="entry name" value="RNA_pol_3_Rpc31"/>
    <property type="match status" value="1"/>
</dbReference>
<feature type="compositionally biased region" description="Basic and acidic residues" evidence="5">
    <location>
        <begin position="160"/>
        <end position="175"/>
    </location>
</feature>
<reference evidence="6" key="1">
    <citation type="submission" date="2020-05" db="UniProtKB">
        <authorList>
            <consortium name="EnsemblMetazoa"/>
        </authorList>
    </citation>
    <scope>IDENTIFICATION</scope>
    <source>
        <strain evidence="6">BB02</strain>
    </source>
</reference>
<dbReference type="GO" id="GO:0006383">
    <property type="term" value="P:transcription by RNA polymerase III"/>
    <property type="evidence" value="ECO:0007669"/>
    <property type="project" value="UniProtKB-UniRule"/>
</dbReference>
<organism evidence="6 7">
    <name type="scientific">Biomphalaria glabrata</name>
    <name type="common">Bloodfluke planorb</name>
    <name type="synonym">Freshwater snail</name>
    <dbReference type="NCBI Taxonomy" id="6526"/>
    <lineage>
        <taxon>Eukaryota</taxon>
        <taxon>Metazoa</taxon>
        <taxon>Spiralia</taxon>
        <taxon>Lophotrochozoa</taxon>
        <taxon>Mollusca</taxon>
        <taxon>Gastropoda</taxon>
        <taxon>Heterobranchia</taxon>
        <taxon>Euthyneura</taxon>
        <taxon>Panpulmonata</taxon>
        <taxon>Hygrophila</taxon>
        <taxon>Lymnaeoidea</taxon>
        <taxon>Planorbidae</taxon>
        <taxon>Biomphalaria</taxon>
    </lineage>
</organism>